<dbReference type="Gene3D" id="3.40.50.200">
    <property type="entry name" value="Peptidase S8/S53 domain"/>
    <property type="match status" value="1"/>
</dbReference>
<protein>
    <submittedName>
        <fullName evidence="7">Subtilisin BPN</fullName>
    </submittedName>
</protein>
<feature type="active site" description="Charge relay system" evidence="5">
    <location>
        <position position="106"/>
    </location>
</feature>
<dbReference type="PROSITE" id="PS00138">
    <property type="entry name" value="SUBTILASE_SER"/>
    <property type="match status" value="1"/>
</dbReference>
<evidence type="ECO:0000256" key="1">
    <source>
        <dbReference type="ARBA" id="ARBA00011073"/>
    </source>
</evidence>
<keyword evidence="3 5" id="KW-0378">Hydrolase</keyword>
<dbReference type="SUPFAM" id="SSF52743">
    <property type="entry name" value="Subtilisin-like"/>
    <property type="match status" value="1"/>
</dbReference>
<dbReference type="InterPro" id="IPR050131">
    <property type="entry name" value="Peptidase_S8_subtilisin-like"/>
</dbReference>
<dbReference type="InterPro" id="IPR015500">
    <property type="entry name" value="Peptidase_S8_subtilisin-rel"/>
</dbReference>
<comment type="similarity">
    <text evidence="1 5">Belongs to the peptidase S8 family.</text>
</comment>
<evidence type="ECO:0000259" key="6">
    <source>
        <dbReference type="Pfam" id="PF00082"/>
    </source>
</evidence>
<dbReference type="PANTHER" id="PTHR43806:SF11">
    <property type="entry name" value="CEREVISIN-RELATED"/>
    <property type="match status" value="1"/>
</dbReference>
<accession>A0A2I1I253</accession>
<dbReference type="Proteomes" id="UP000234198">
    <property type="component" value="Unassembled WGS sequence"/>
</dbReference>
<keyword evidence="4 5" id="KW-0720">Serine protease</keyword>
<dbReference type="PROSITE" id="PS51892">
    <property type="entry name" value="SUBTILASE"/>
    <property type="match status" value="1"/>
</dbReference>
<evidence type="ECO:0000256" key="3">
    <source>
        <dbReference type="ARBA" id="ARBA00022801"/>
    </source>
</evidence>
<evidence type="ECO:0000256" key="5">
    <source>
        <dbReference type="PROSITE-ProRule" id="PRU01240"/>
    </source>
</evidence>
<sequence>MTTTTRHGRALRVLAVFLCICTLIVGSVVVAEQPAQALTRPIVATDQTHYSRYSLDSLRAQGYTGRGVVVAVLDGRIDTTIPELAGAHIELKSPCVPQRVEKSDRHATFIAQVLVARDFGLAPDATIYNYEMVREALEGEGDCSTSWSRPGDLAQAPNLIEQAINDGADIISISSTFSVPESQEMRWALARAVVNGVIVVASMGNEGIENDPRSMGSWSGVVGVGALEPDGTVASYSSWGDGVSVAAIGEVMVRSSIDGNDYIVNGTSMAAPVVAGTLALGKQRFGREATTEQILQALVATGSGAGQWNNRTGYGEIDPAALLSSDPTALSNRHPFIGKGNGAKPTVQEISDYADGVVNPRVIMNDPSYVYRGTDEKNALRDGHKYPVHLGTSPRYHRD</sequence>
<dbReference type="PANTHER" id="PTHR43806">
    <property type="entry name" value="PEPTIDASE S8"/>
    <property type="match status" value="1"/>
</dbReference>
<dbReference type="EMBL" id="PKKM01000002">
    <property type="protein sequence ID" value="PKY65226.1"/>
    <property type="molecule type" value="Genomic_DNA"/>
</dbReference>
<gene>
    <name evidence="7" type="ORF">CYJ22_01700</name>
</gene>
<dbReference type="Pfam" id="PF00082">
    <property type="entry name" value="Peptidase_S8"/>
    <property type="match status" value="1"/>
</dbReference>
<proteinExistence type="inferred from homology"/>
<organism evidence="7 8">
    <name type="scientific">Schaalia odontolytica</name>
    <dbReference type="NCBI Taxonomy" id="1660"/>
    <lineage>
        <taxon>Bacteria</taxon>
        <taxon>Bacillati</taxon>
        <taxon>Actinomycetota</taxon>
        <taxon>Actinomycetes</taxon>
        <taxon>Actinomycetales</taxon>
        <taxon>Actinomycetaceae</taxon>
        <taxon>Schaalia</taxon>
    </lineage>
</organism>
<dbReference type="AlphaFoldDB" id="A0A2I1I253"/>
<evidence type="ECO:0000313" key="7">
    <source>
        <dbReference type="EMBL" id="PKY65226.1"/>
    </source>
</evidence>
<dbReference type="RefSeq" id="WP_101600608.1">
    <property type="nucleotide sequence ID" value="NZ_PKKM01000002.1"/>
</dbReference>
<evidence type="ECO:0000256" key="2">
    <source>
        <dbReference type="ARBA" id="ARBA00022670"/>
    </source>
</evidence>
<comment type="caution">
    <text evidence="7">The sequence shown here is derived from an EMBL/GenBank/DDBJ whole genome shotgun (WGS) entry which is preliminary data.</text>
</comment>
<name>A0A2I1I253_9ACTO</name>
<evidence type="ECO:0000313" key="8">
    <source>
        <dbReference type="Proteomes" id="UP000234198"/>
    </source>
</evidence>
<dbReference type="GO" id="GO:0006508">
    <property type="term" value="P:proteolysis"/>
    <property type="evidence" value="ECO:0007669"/>
    <property type="project" value="UniProtKB-KW"/>
</dbReference>
<feature type="active site" description="Charge relay system" evidence="5">
    <location>
        <position position="74"/>
    </location>
</feature>
<dbReference type="InterPro" id="IPR000209">
    <property type="entry name" value="Peptidase_S8/S53_dom"/>
</dbReference>
<dbReference type="PRINTS" id="PR00723">
    <property type="entry name" value="SUBTILISIN"/>
</dbReference>
<dbReference type="InterPro" id="IPR036852">
    <property type="entry name" value="Peptidase_S8/S53_dom_sf"/>
</dbReference>
<dbReference type="GO" id="GO:0004252">
    <property type="term" value="F:serine-type endopeptidase activity"/>
    <property type="evidence" value="ECO:0007669"/>
    <property type="project" value="UniProtKB-UniRule"/>
</dbReference>
<dbReference type="InterPro" id="IPR023828">
    <property type="entry name" value="Peptidase_S8_Ser-AS"/>
</dbReference>
<feature type="active site" description="Charge relay system" evidence="5">
    <location>
        <position position="268"/>
    </location>
</feature>
<keyword evidence="2 5" id="KW-0645">Protease</keyword>
<feature type="domain" description="Peptidase S8/S53" evidence="6">
    <location>
        <begin position="65"/>
        <end position="315"/>
    </location>
</feature>
<evidence type="ECO:0000256" key="4">
    <source>
        <dbReference type="ARBA" id="ARBA00022825"/>
    </source>
</evidence>
<reference evidence="7 8" key="1">
    <citation type="submission" date="2017-12" db="EMBL/GenBank/DDBJ databases">
        <title>Phylogenetic diversity of female urinary microbiome.</title>
        <authorList>
            <person name="Thomas-White K."/>
            <person name="Wolfe A.J."/>
        </authorList>
    </citation>
    <scope>NUCLEOTIDE SEQUENCE [LARGE SCALE GENOMIC DNA]</scope>
    <source>
        <strain evidence="7 8">UMB0018</strain>
    </source>
</reference>